<dbReference type="Proteomes" id="UP000240530">
    <property type="component" value="Unassembled WGS sequence"/>
</dbReference>
<gene>
    <name evidence="1" type="ORF">C0W93_18540</name>
</gene>
<dbReference type="PROSITE" id="PS51257">
    <property type="entry name" value="PROKAR_LIPOPROTEIN"/>
    <property type="match status" value="1"/>
</dbReference>
<dbReference type="EMBL" id="PYNS01000028">
    <property type="protein sequence ID" value="PSV08614.1"/>
    <property type="molecule type" value="Genomic_DNA"/>
</dbReference>
<name>A0A2T3KQT6_PHOLD</name>
<comment type="caution">
    <text evidence="1">The sequence shown here is derived from an EMBL/GenBank/DDBJ whole genome shotgun (WGS) entry which is preliminary data.</text>
</comment>
<evidence type="ECO:0000313" key="1">
    <source>
        <dbReference type="EMBL" id="PSV08614.1"/>
    </source>
</evidence>
<dbReference type="InterPro" id="IPR013783">
    <property type="entry name" value="Ig-like_fold"/>
</dbReference>
<dbReference type="Pfam" id="PF22352">
    <property type="entry name" value="K319L-like_PKD"/>
    <property type="match status" value="1"/>
</dbReference>
<organism evidence="1 2">
    <name type="scientific">Photobacterium leiognathi subsp. mandapamensis</name>
    <name type="common">Photobacterium mandapamensis</name>
    <dbReference type="NCBI Taxonomy" id="48408"/>
    <lineage>
        <taxon>Bacteria</taxon>
        <taxon>Pseudomonadati</taxon>
        <taxon>Pseudomonadota</taxon>
        <taxon>Gammaproteobacteria</taxon>
        <taxon>Vibrionales</taxon>
        <taxon>Vibrionaceae</taxon>
        <taxon>Photobacterium</taxon>
    </lineage>
</organism>
<protein>
    <recommendedName>
        <fullName evidence="3">Chitinase</fullName>
    </recommendedName>
</protein>
<dbReference type="NCBIfam" id="NF038133">
    <property type="entry name" value="choice_anch_L"/>
    <property type="match status" value="1"/>
</dbReference>
<sequence>MNSTRNMLLLSTSLALFGCGGGDGDESAPQAKAADDIYTYANKSVVISSYHLDPNGDIVDVAWQQSPSDNMAVELKKVNSSAIFTVPDIQNDEVFNFTVTVTDNDGETASDSISVYAKPAEKSLSLAFVGLGDTKKVTNQKTVTLTGNVVSDHEIKQILVTNGATSLSTNAEIDEMWSATIDLAKGKNEITVMALTADEAQVEIVSTINYHPAMDFTTPLTLSQSSFVLNEGAATVYAQIGTSNDKDPKLKLLVGNTPITDLDESADGIDDDGIYAGSFTFNPTKEGKFCYQAHVSDSEDNKYTSEPACIWVSEKYTSEQVTKSVDIADSVESWLDAQLAQGKDIHASAKEVVEQLNVHKDVGAAGYTYEGGIWWVNEDGILGLHNPLVEDSKSAGRSGVVAPTPVVKASFETRYYDDVINNQPSAYSSVSEPKRIQSSKAVIISPYINNPDVSEFSNFFNTDDYYGVWKTIKDSQSCKLSPDSEFVNNETVGVSLDSFKDFSTFGYIHFSTHGNNYFNGLFKIWDEKWGPSDFLKGYLSVSGLYTGIVLPKNEDGTYNLEGYESDLYMKRLAIGAGGSLIILPSFFEHYLTTMPKSLVVLSACRSVYNNSLANVFLSKGAGAVIGYDDYVLSSYAKNTTNAIIKDMLDNDSTLKQAFDVAVNKHGKSDNSADEAFLRMRGAEDLKLSSGSFDNLSFEQGQLNAWAKKGDGRIITNLGGTTPLDGKFVGVVSTGLGYTNELGSIEQSACIDKNVTTLSFDWKFYSEEFLEYCNTDFDDSFTLSLCESGTDNCSLFETSVNKLCENKDALVESDVTFDRGGVYNTQWIKEQLDISALANKRVNLKIEAVDKGDEIYDSAILIDNIVVE</sequence>
<reference evidence="1 2" key="1">
    <citation type="submission" date="2018-03" db="EMBL/GenBank/DDBJ databases">
        <title>Whole genome sequencing of Histamine producing bacteria.</title>
        <authorList>
            <person name="Butler K."/>
        </authorList>
    </citation>
    <scope>NUCLEOTIDE SEQUENCE [LARGE SCALE GENOMIC DNA]</scope>
    <source>
        <strain evidence="1 2">Res.4.1</strain>
    </source>
</reference>
<dbReference type="InterPro" id="IPR049804">
    <property type="entry name" value="Choice_anch_L"/>
</dbReference>
<accession>A0A2T3KQT6</accession>
<dbReference type="AlphaFoldDB" id="A0A2T3KQT6"/>
<evidence type="ECO:0008006" key="3">
    <source>
        <dbReference type="Google" id="ProtNLM"/>
    </source>
</evidence>
<proteinExistence type="predicted"/>
<dbReference type="Gene3D" id="2.60.40.10">
    <property type="entry name" value="Immunoglobulins"/>
    <property type="match status" value="2"/>
</dbReference>
<evidence type="ECO:0000313" key="2">
    <source>
        <dbReference type="Proteomes" id="UP000240530"/>
    </source>
</evidence>